<proteinExistence type="predicted"/>
<protein>
    <submittedName>
        <fullName evidence="2">DUF4255 domain-containing protein</fullName>
    </submittedName>
</protein>
<evidence type="ECO:0000313" key="2">
    <source>
        <dbReference type="EMBL" id="MXO88060.1"/>
    </source>
</evidence>
<comment type="caution">
    <text evidence="2">The sequence shown here is derived from an EMBL/GenBank/DDBJ whole genome shotgun (WGS) entry which is preliminary data.</text>
</comment>
<name>A0A844ZLX9_9SPHN</name>
<dbReference type="EMBL" id="WTYY01000002">
    <property type="protein sequence ID" value="MXO88060.1"/>
    <property type="molecule type" value="Genomic_DNA"/>
</dbReference>
<accession>A0A844ZLX9</accession>
<keyword evidence="3" id="KW-1185">Reference proteome</keyword>
<dbReference type="InterPro" id="IPR025351">
    <property type="entry name" value="Pvc16_N"/>
</dbReference>
<dbReference type="Pfam" id="PF14065">
    <property type="entry name" value="Pvc16_N"/>
    <property type="match status" value="1"/>
</dbReference>
<sequence>MSDYRSIAMVTSALQRIIQTAVNEVLDRARVHVGPPDAKDHDGKSEVNLYLYQVTTNAELRNHDLPRWGADGKLWRKPQAAINLHYLISFSGDGLEPELMMGKVVGRFHGMPQISRARLENLATTEHYTPKGAVDLLGADLSGQHDTICITPSYLDFDEISKLWSSFFQVRHRRTLMYVVHPLMIDAEQAESLPEALPEAQDETAAYRAGAGR</sequence>
<gene>
    <name evidence="2" type="ORF">GRI32_04830</name>
</gene>
<dbReference type="AlphaFoldDB" id="A0A844ZLX9"/>
<evidence type="ECO:0000259" key="1">
    <source>
        <dbReference type="Pfam" id="PF14065"/>
    </source>
</evidence>
<dbReference type="Proteomes" id="UP000435243">
    <property type="component" value="Unassembled WGS sequence"/>
</dbReference>
<evidence type="ECO:0000313" key="3">
    <source>
        <dbReference type="Proteomes" id="UP000435243"/>
    </source>
</evidence>
<dbReference type="RefSeq" id="WP_160589999.1">
    <property type="nucleotide sequence ID" value="NZ_BAAAFP010000002.1"/>
</dbReference>
<feature type="domain" description="Pvc16 N-terminal" evidence="1">
    <location>
        <begin position="10"/>
        <end position="192"/>
    </location>
</feature>
<dbReference type="OrthoDB" id="527247at2"/>
<organism evidence="2 3">
    <name type="scientific">Alteraurantiacibacter aestuarii</name>
    <dbReference type="NCBI Taxonomy" id="650004"/>
    <lineage>
        <taxon>Bacteria</taxon>
        <taxon>Pseudomonadati</taxon>
        <taxon>Pseudomonadota</taxon>
        <taxon>Alphaproteobacteria</taxon>
        <taxon>Sphingomonadales</taxon>
        <taxon>Erythrobacteraceae</taxon>
        <taxon>Alteraurantiacibacter</taxon>
    </lineage>
</organism>
<reference evidence="2 3" key="1">
    <citation type="submission" date="2019-12" db="EMBL/GenBank/DDBJ databases">
        <title>Genomic-based taxomic classification of the family Erythrobacteraceae.</title>
        <authorList>
            <person name="Xu L."/>
        </authorList>
    </citation>
    <scope>NUCLEOTIDE SEQUENCE [LARGE SCALE GENOMIC DNA]</scope>
    <source>
        <strain evidence="2 3">JCM 16339</strain>
    </source>
</reference>